<dbReference type="RefSeq" id="WP_185889809.1">
    <property type="nucleotide sequence ID" value="NZ_CP060202.1"/>
</dbReference>
<dbReference type="Proteomes" id="UP000515489">
    <property type="component" value="Chromosome"/>
</dbReference>
<dbReference type="Pfam" id="PF19458">
    <property type="entry name" value="DUF5995"/>
    <property type="match status" value="1"/>
</dbReference>
<dbReference type="AlphaFoldDB" id="A0A7G7WC41"/>
<protein>
    <submittedName>
        <fullName evidence="1">Uncharacterized protein</fullName>
    </submittedName>
</protein>
<accession>A0A7G7WC41</accession>
<organism evidence="1 2">
    <name type="scientific">Hymenobacter sediminicola</name>
    <dbReference type="NCBI Taxonomy" id="2761579"/>
    <lineage>
        <taxon>Bacteria</taxon>
        <taxon>Pseudomonadati</taxon>
        <taxon>Bacteroidota</taxon>
        <taxon>Cytophagia</taxon>
        <taxon>Cytophagales</taxon>
        <taxon>Hymenobacteraceae</taxon>
        <taxon>Hymenobacter</taxon>
    </lineage>
</organism>
<evidence type="ECO:0000313" key="2">
    <source>
        <dbReference type="Proteomes" id="UP000515489"/>
    </source>
</evidence>
<proteinExistence type="predicted"/>
<keyword evidence="2" id="KW-1185">Reference proteome</keyword>
<dbReference type="InterPro" id="IPR046037">
    <property type="entry name" value="DUF5995"/>
</dbReference>
<sequence length="253" mass="28220">MEPRTITEVISALDSIVQQCQQRRDRAGYFAALYKRMTVAVAEGIAAGAFEDGPRMERLDVAFARRYLQAWQAYQQKGECTDAWEYAFDGCGNQALTVFQHLVLGINTHINLDLAIAAATVAPGTQIHALHTDFNRINDVISSLMDDVQQCLEQVWLPMRWLKRVAATQQTDVLNFSIGAARKAAWANATLLAHLPAAQQPPHIRAMDKAVHALAQRIGSPGWRSRALLQLVRATEYEDVARTIRLIDTTVVR</sequence>
<gene>
    <name evidence="1" type="ORF">H4317_09125</name>
</gene>
<name>A0A7G7WC41_9BACT</name>
<dbReference type="EMBL" id="CP060202">
    <property type="protein sequence ID" value="QNH63934.1"/>
    <property type="molecule type" value="Genomic_DNA"/>
</dbReference>
<reference evidence="1 2" key="1">
    <citation type="submission" date="2020-08" db="EMBL/GenBank/DDBJ databases">
        <title>Hymenobacter sp. S2-20-2 genome sequencing.</title>
        <authorList>
            <person name="Jin L."/>
        </authorList>
    </citation>
    <scope>NUCLEOTIDE SEQUENCE [LARGE SCALE GENOMIC DNA]</scope>
    <source>
        <strain evidence="1 2">S2-20-2</strain>
    </source>
</reference>
<evidence type="ECO:0000313" key="1">
    <source>
        <dbReference type="EMBL" id="QNH63934.1"/>
    </source>
</evidence>
<dbReference type="KEGG" id="hsk:H4317_09125"/>